<dbReference type="AlphaFoldDB" id="A0A4Z2GTQ0"/>
<gene>
    <name evidence="1" type="ORF">EYF80_033662</name>
</gene>
<accession>A0A4Z2GTQ0</accession>
<dbReference type="EMBL" id="SRLO01000436">
    <property type="protein sequence ID" value="TNN56112.1"/>
    <property type="molecule type" value="Genomic_DNA"/>
</dbReference>
<keyword evidence="2" id="KW-1185">Reference proteome</keyword>
<dbReference type="Proteomes" id="UP000314294">
    <property type="component" value="Unassembled WGS sequence"/>
</dbReference>
<protein>
    <submittedName>
        <fullName evidence="1">Uncharacterized protein</fullName>
    </submittedName>
</protein>
<proteinExistence type="predicted"/>
<reference evidence="1 2" key="1">
    <citation type="submission" date="2019-03" db="EMBL/GenBank/DDBJ databases">
        <title>First draft genome of Liparis tanakae, snailfish: a comprehensive survey of snailfish specific genes.</title>
        <authorList>
            <person name="Kim W."/>
            <person name="Song I."/>
            <person name="Jeong J.-H."/>
            <person name="Kim D."/>
            <person name="Kim S."/>
            <person name="Ryu S."/>
            <person name="Song J.Y."/>
            <person name="Lee S.K."/>
        </authorList>
    </citation>
    <scope>NUCLEOTIDE SEQUENCE [LARGE SCALE GENOMIC DNA]</scope>
    <source>
        <tissue evidence="1">Muscle</tissue>
    </source>
</reference>
<comment type="caution">
    <text evidence="1">The sequence shown here is derived from an EMBL/GenBank/DDBJ whole genome shotgun (WGS) entry which is preliminary data.</text>
</comment>
<sequence>METTGPQRSNHKSYHWCVRRLTPKHKRERLQAKSEAGHRHQLLKARGLRWVIRRQLLCDTESHIEGINVFTGTSCGGGCVKVCADTSLHPQNDGLRLKTFTPKAAAHRVQPTSVQLGPEFIFEAMPFPADP</sequence>
<name>A0A4Z2GTQ0_9TELE</name>
<evidence type="ECO:0000313" key="2">
    <source>
        <dbReference type="Proteomes" id="UP000314294"/>
    </source>
</evidence>
<evidence type="ECO:0000313" key="1">
    <source>
        <dbReference type="EMBL" id="TNN56112.1"/>
    </source>
</evidence>
<organism evidence="1 2">
    <name type="scientific">Liparis tanakae</name>
    <name type="common">Tanaka's snailfish</name>
    <dbReference type="NCBI Taxonomy" id="230148"/>
    <lineage>
        <taxon>Eukaryota</taxon>
        <taxon>Metazoa</taxon>
        <taxon>Chordata</taxon>
        <taxon>Craniata</taxon>
        <taxon>Vertebrata</taxon>
        <taxon>Euteleostomi</taxon>
        <taxon>Actinopterygii</taxon>
        <taxon>Neopterygii</taxon>
        <taxon>Teleostei</taxon>
        <taxon>Neoteleostei</taxon>
        <taxon>Acanthomorphata</taxon>
        <taxon>Eupercaria</taxon>
        <taxon>Perciformes</taxon>
        <taxon>Cottioidei</taxon>
        <taxon>Cottales</taxon>
        <taxon>Liparidae</taxon>
        <taxon>Liparis</taxon>
    </lineage>
</organism>